<comment type="caution">
    <text evidence="1">The sequence shown here is derived from an EMBL/GenBank/DDBJ whole genome shotgun (WGS) entry which is preliminary data.</text>
</comment>
<sequence>MSFICRCDELESLLSKHGSLRKLYIYHQHLIVVIINTMIGPERRPQHCCEWLGIASSFPEEIHKRRRTFSENMFDFGISCVGKEFVKDISHIPKGYLPHLMEKCVLSKRVL</sequence>
<protein>
    <submittedName>
        <fullName evidence="1">Uncharacterized protein</fullName>
    </submittedName>
</protein>
<name>A0ACB0J3T4_TRIPR</name>
<reference evidence="1" key="1">
    <citation type="submission" date="2023-10" db="EMBL/GenBank/DDBJ databases">
        <authorList>
            <person name="Rodriguez Cubillos JULIANA M."/>
            <person name="De Vega J."/>
        </authorList>
    </citation>
    <scope>NUCLEOTIDE SEQUENCE</scope>
</reference>
<evidence type="ECO:0000313" key="2">
    <source>
        <dbReference type="Proteomes" id="UP001177021"/>
    </source>
</evidence>
<proteinExistence type="predicted"/>
<evidence type="ECO:0000313" key="1">
    <source>
        <dbReference type="EMBL" id="CAJ2638791.1"/>
    </source>
</evidence>
<keyword evidence="2" id="KW-1185">Reference proteome</keyword>
<accession>A0ACB0J3T4</accession>
<dbReference type="EMBL" id="CASHSV030000024">
    <property type="protein sequence ID" value="CAJ2638791.1"/>
    <property type="molecule type" value="Genomic_DNA"/>
</dbReference>
<gene>
    <name evidence="1" type="ORF">MILVUS5_LOCUS8935</name>
</gene>
<organism evidence="1 2">
    <name type="scientific">Trifolium pratense</name>
    <name type="common">Red clover</name>
    <dbReference type="NCBI Taxonomy" id="57577"/>
    <lineage>
        <taxon>Eukaryota</taxon>
        <taxon>Viridiplantae</taxon>
        <taxon>Streptophyta</taxon>
        <taxon>Embryophyta</taxon>
        <taxon>Tracheophyta</taxon>
        <taxon>Spermatophyta</taxon>
        <taxon>Magnoliopsida</taxon>
        <taxon>eudicotyledons</taxon>
        <taxon>Gunneridae</taxon>
        <taxon>Pentapetalae</taxon>
        <taxon>rosids</taxon>
        <taxon>fabids</taxon>
        <taxon>Fabales</taxon>
        <taxon>Fabaceae</taxon>
        <taxon>Papilionoideae</taxon>
        <taxon>50 kb inversion clade</taxon>
        <taxon>NPAAA clade</taxon>
        <taxon>Hologalegina</taxon>
        <taxon>IRL clade</taxon>
        <taxon>Trifolieae</taxon>
        <taxon>Trifolium</taxon>
    </lineage>
</organism>
<dbReference type="Proteomes" id="UP001177021">
    <property type="component" value="Unassembled WGS sequence"/>
</dbReference>